<keyword evidence="3" id="KW-1185">Reference proteome</keyword>
<dbReference type="InterPro" id="IPR007214">
    <property type="entry name" value="YbaK/aa-tRNA-synth-assoc-dom"/>
</dbReference>
<dbReference type="Pfam" id="PF04073">
    <property type="entry name" value="tRNA_edit"/>
    <property type="match status" value="1"/>
</dbReference>
<name>A0A365H6M0_9ACTN</name>
<dbReference type="GO" id="GO:0002161">
    <property type="term" value="F:aminoacyl-tRNA deacylase activity"/>
    <property type="evidence" value="ECO:0007669"/>
    <property type="project" value="InterPro"/>
</dbReference>
<dbReference type="AlphaFoldDB" id="A0A365H6M0"/>
<dbReference type="EMBL" id="QLYX01000005">
    <property type="protein sequence ID" value="RAY14721.1"/>
    <property type="molecule type" value="Genomic_DNA"/>
</dbReference>
<evidence type="ECO:0000259" key="1">
    <source>
        <dbReference type="Pfam" id="PF04073"/>
    </source>
</evidence>
<dbReference type="InterPro" id="IPR036754">
    <property type="entry name" value="YbaK/aa-tRNA-synt-asso_dom_sf"/>
</dbReference>
<dbReference type="Gene3D" id="3.90.960.10">
    <property type="entry name" value="YbaK/aminoacyl-tRNA synthetase-associated domain"/>
    <property type="match status" value="1"/>
</dbReference>
<dbReference type="SUPFAM" id="SSF55826">
    <property type="entry name" value="YbaK/ProRS associated domain"/>
    <property type="match status" value="1"/>
</dbReference>
<gene>
    <name evidence="2" type="ORF">DPM19_13310</name>
</gene>
<organism evidence="2 3">
    <name type="scientific">Actinomadura craniellae</name>
    <dbReference type="NCBI Taxonomy" id="2231787"/>
    <lineage>
        <taxon>Bacteria</taxon>
        <taxon>Bacillati</taxon>
        <taxon>Actinomycetota</taxon>
        <taxon>Actinomycetes</taxon>
        <taxon>Streptosporangiales</taxon>
        <taxon>Thermomonosporaceae</taxon>
        <taxon>Actinomadura</taxon>
    </lineage>
</organism>
<dbReference type="OrthoDB" id="3533795at2"/>
<evidence type="ECO:0000313" key="3">
    <source>
        <dbReference type="Proteomes" id="UP000251891"/>
    </source>
</evidence>
<comment type="caution">
    <text evidence="2">The sequence shown here is derived from an EMBL/GenBank/DDBJ whole genome shotgun (WGS) entry which is preliminary data.</text>
</comment>
<dbReference type="RefSeq" id="WP_111866935.1">
    <property type="nucleotide sequence ID" value="NZ_QLYX01000005.1"/>
</dbReference>
<reference evidence="2 3" key="1">
    <citation type="submission" date="2018-06" db="EMBL/GenBank/DDBJ databases">
        <title>Actinomadura craniellae sp. nov. isolated from marine sponge Craniella sp.</title>
        <authorList>
            <person name="Li L."/>
            <person name="Xu Q.H."/>
            <person name="Lin H.W."/>
            <person name="Lu Y.H."/>
        </authorList>
    </citation>
    <scope>NUCLEOTIDE SEQUENCE [LARGE SCALE GENOMIC DNA]</scope>
    <source>
        <strain evidence="2 3">LHW63021</strain>
    </source>
</reference>
<evidence type="ECO:0000313" key="2">
    <source>
        <dbReference type="EMBL" id="RAY14721.1"/>
    </source>
</evidence>
<proteinExistence type="predicted"/>
<dbReference type="Proteomes" id="UP000251891">
    <property type="component" value="Unassembled WGS sequence"/>
</dbReference>
<feature type="domain" description="YbaK/aminoacyl-tRNA synthetase-associated" evidence="1">
    <location>
        <begin position="27"/>
        <end position="146"/>
    </location>
</feature>
<sequence length="171" mass="18391">MKDALAIHRMLIERGTRHEIVRLSRTISTAEELPAALGLAPRRCLTTKLHTGDRAGDRGRLAAVISAVAGPAPDLDPVRRALGVRALRPAPAHLVNAATEYAAELVCPLLLPRDVPVFIDGRVLDDLHFDEVVYTATGESCTALGIRTIDLYTLSRAEPIGPADALHAGRR</sequence>
<accession>A0A365H6M0</accession>
<protein>
    <recommendedName>
        <fullName evidence="1">YbaK/aminoacyl-tRNA synthetase-associated domain-containing protein</fullName>
    </recommendedName>
</protein>